<feature type="compositionally biased region" description="Basic and acidic residues" evidence="1">
    <location>
        <begin position="168"/>
        <end position="178"/>
    </location>
</feature>
<evidence type="ECO:0000313" key="3">
    <source>
        <dbReference type="EMBL" id="CAE4593787.1"/>
    </source>
</evidence>
<feature type="region of interest" description="Disordered" evidence="1">
    <location>
        <begin position="443"/>
        <end position="501"/>
    </location>
</feature>
<evidence type="ECO:0000256" key="1">
    <source>
        <dbReference type="SAM" id="MobiDB-lite"/>
    </source>
</evidence>
<dbReference type="PROSITE" id="PS00420">
    <property type="entry name" value="SRCR_1"/>
    <property type="match status" value="1"/>
</dbReference>
<proteinExistence type="predicted"/>
<feature type="region of interest" description="Disordered" evidence="1">
    <location>
        <begin position="135"/>
        <end position="227"/>
    </location>
</feature>
<organism evidence="3">
    <name type="scientific">Alexandrium monilatum</name>
    <dbReference type="NCBI Taxonomy" id="311494"/>
    <lineage>
        <taxon>Eukaryota</taxon>
        <taxon>Sar</taxon>
        <taxon>Alveolata</taxon>
        <taxon>Dinophyceae</taxon>
        <taxon>Gonyaulacales</taxon>
        <taxon>Pyrocystaceae</taxon>
        <taxon>Alexandrium</taxon>
    </lineage>
</organism>
<feature type="region of interest" description="Disordered" evidence="1">
    <location>
        <begin position="288"/>
        <end position="348"/>
    </location>
</feature>
<feature type="region of interest" description="Disordered" evidence="1">
    <location>
        <begin position="396"/>
        <end position="417"/>
    </location>
</feature>
<feature type="domain" description="SRCR" evidence="2">
    <location>
        <begin position="261"/>
        <end position="298"/>
    </location>
</feature>
<accession>A0A7S4QW20</accession>
<evidence type="ECO:0000259" key="2">
    <source>
        <dbReference type="PROSITE" id="PS00420"/>
    </source>
</evidence>
<dbReference type="AlphaFoldDB" id="A0A7S4QW20"/>
<feature type="compositionally biased region" description="Basic and acidic residues" evidence="1">
    <location>
        <begin position="483"/>
        <end position="501"/>
    </location>
</feature>
<dbReference type="InterPro" id="IPR001190">
    <property type="entry name" value="SRCR"/>
</dbReference>
<protein>
    <recommendedName>
        <fullName evidence="2">SRCR domain-containing protein</fullName>
    </recommendedName>
</protein>
<sequence>MPNSCEGAEDVADLRREVSQLKQELRMHRQVLEECLQVREGCADLLAHREALTQVLELRDGAQQPGQAMIGSERINRIELRIMESQEHLKELDLSLAGVSDNTAKQGKAISALMEQQRCTSATLDAVVRAVKRLDRSRSRQRVVSTETTLSVGLRTEGGAHAGDLEQTEERAPAHDGGYRPPASGSDASTRDAGAPGGEPGHRGDAGTGERRADHAQPPAEWHGACDQHEGQALEPALAGGDCREGDDIGRDFHAGFQDAGQYGGTGGSEAWNWRGWGRACEEEFRHASASSSCGSDGRNRRSTRAAGRSRPCSAGPYGGQSRLIPDTSLAGPGGPGADYRTPEYEHELTGSCRSQSAGCTGSAGGCPLPHSGASAEMANCVQGVLARIEEALTKLDGPSQQDGALPEHGRGGCGERTLRPGCAPESWDPGCSAVPRRCSGRAGSTSARAGHCRPHSASTPRGKVAPVAAGRAYSGVTPRRQRQTDVPREQVPRRVVDSWA</sequence>
<feature type="compositionally biased region" description="Basic and acidic residues" evidence="1">
    <location>
        <begin position="200"/>
        <end position="215"/>
    </location>
</feature>
<feature type="compositionally biased region" description="Polar residues" evidence="1">
    <location>
        <begin position="142"/>
        <end position="151"/>
    </location>
</feature>
<name>A0A7S4QW20_9DINO</name>
<reference evidence="3" key="1">
    <citation type="submission" date="2021-01" db="EMBL/GenBank/DDBJ databases">
        <authorList>
            <person name="Corre E."/>
            <person name="Pelletier E."/>
            <person name="Niang G."/>
            <person name="Scheremetjew M."/>
            <person name="Finn R."/>
            <person name="Kale V."/>
            <person name="Holt S."/>
            <person name="Cochrane G."/>
            <person name="Meng A."/>
            <person name="Brown T."/>
            <person name="Cohen L."/>
        </authorList>
    </citation>
    <scope>NUCLEOTIDE SEQUENCE</scope>
    <source>
        <strain evidence="3">CCMP3105</strain>
    </source>
</reference>
<dbReference type="EMBL" id="HBNR01037122">
    <property type="protein sequence ID" value="CAE4593787.1"/>
    <property type="molecule type" value="Transcribed_RNA"/>
</dbReference>
<gene>
    <name evidence="3" type="ORF">AMON00008_LOCUS25588</name>
</gene>
<dbReference type="GO" id="GO:0016020">
    <property type="term" value="C:membrane"/>
    <property type="evidence" value="ECO:0007669"/>
    <property type="project" value="InterPro"/>
</dbReference>